<keyword evidence="4 7" id="KW-0812">Transmembrane</keyword>
<dbReference type="Pfam" id="PF00528">
    <property type="entry name" value="BPD_transp_1"/>
    <property type="match status" value="1"/>
</dbReference>
<dbReference type="AlphaFoldDB" id="A0A852TRZ7"/>
<dbReference type="GO" id="GO:0005886">
    <property type="term" value="C:plasma membrane"/>
    <property type="evidence" value="ECO:0007669"/>
    <property type="project" value="UniProtKB-SubCell"/>
</dbReference>
<evidence type="ECO:0000256" key="2">
    <source>
        <dbReference type="ARBA" id="ARBA00022448"/>
    </source>
</evidence>
<dbReference type="Gene3D" id="1.10.3720.10">
    <property type="entry name" value="MetI-like"/>
    <property type="match status" value="1"/>
</dbReference>
<keyword evidence="6 7" id="KW-0472">Membrane</keyword>
<dbReference type="Proteomes" id="UP000589036">
    <property type="component" value="Unassembled WGS sequence"/>
</dbReference>
<evidence type="ECO:0000256" key="5">
    <source>
        <dbReference type="ARBA" id="ARBA00022989"/>
    </source>
</evidence>
<keyword evidence="2 7" id="KW-0813">Transport</keyword>
<dbReference type="EMBL" id="JACCCC010000001">
    <property type="protein sequence ID" value="NYE47166.1"/>
    <property type="molecule type" value="Genomic_DNA"/>
</dbReference>
<dbReference type="InterPro" id="IPR000515">
    <property type="entry name" value="MetI-like"/>
</dbReference>
<feature type="transmembrane region" description="Helical" evidence="7">
    <location>
        <begin position="211"/>
        <end position="230"/>
    </location>
</feature>
<dbReference type="SUPFAM" id="SSF161098">
    <property type="entry name" value="MetI-like"/>
    <property type="match status" value="1"/>
</dbReference>
<dbReference type="PROSITE" id="PS50928">
    <property type="entry name" value="ABC_TM1"/>
    <property type="match status" value="1"/>
</dbReference>
<accession>A0A852TRZ7</accession>
<sequence length="249" mass="27324">MRAFLPLYVLVGVLAAWQWLPEELGVPDFIFPKFSLVVEKFTSVETLRLLLSNSWTTLFEAFLGLVLGAASGILAGFLLAESDVLRRAFYPYLIALQSLPKVAVAPLFVIWFGFGLAPKVLIVALLCFFPLLVNTMSGVMGVDANRLDLFRSLCASRLQVWRRLLLPTSLPSIFAGLEVAVVFSLLGAIVGEFVSADSGLGVVLQQQQNNYDTAGVFAVLLILCALGVALNQSVAWLRRRVLFWQTANK</sequence>
<protein>
    <submittedName>
        <fullName evidence="9">NitT/TauT family transport system permease protein</fullName>
    </submittedName>
</protein>
<feature type="transmembrane region" description="Helical" evidence="7">
    <location>
        <begin position="164"/>
        <end position="191"/>
    </location>
</feature>
<evidence type="ECO:0000256" key="1">
    <source>
        <dbReference type="ARBA" id="ARBA00004651"/>
    </source>
</evidence>
<feature type="transmembrane region" description="Helical" evidence="7">
    <location>
        <begin position="58"/>
        <end position="80"/>
    </location>
</feature>
<dbReference type="RefSeq" id="WP_179643160.1">
    <property type="nucleotide sequence ID" value="NZ_BAAAYY010000009.1"/>
</dbReference>
<feature type="domain" description="ABC transmembrane type-1" evidence="8">
    <location>
        <begin position="54"/>
        <end position="232"/>
    </location>
</feature>
<comment type="caution">
    <text evidence="9">The sequence shown here is derived from an EMBL/GenBank/DDBJ whole genome shotgun (WGS) entry which is preliminary data.</text>
</comment>
<evidence type="ECO:0000313" key="9">
    <source>
        <dbReference type="EMBL" id="NYE47166.1"/>
    </source>
</evidence>
<name>A0A852TRZ7_9ACTN</name>
<dbReference type="GO" id="GO:0055085">
    <property type="term" value="P:transmembrane transport"/>
    <property type="evidence" value="ECO:0007669"/>
    <property type="project" value="InterPro"/>
</dbReference>
<feature type="transmembrane region" description="Helical" evidence="7">
    <location>
        <begin position="120"/>
        <end position="143"/>
    </location>
</feature>
<gene>
    <name evidence="9" type="ORF">HDA32_002286</name>
</gene>
<dbReference type="CDD" id="cd06261">
    <property type="entry name" value="TM_PBP2"/>
    <property type="match status" value="1"/>
</dbReference>
<keyword evidence="3" id="KW-1003">Cell membrane</keyword>
<dbReference type="InterPro" id="IPR035906">
    <property type="entry name" value="MetI-like_sf"/>
</dbReference>
<keyword evidence="10" id="KW-1185">Reference proteome</keyword>
<evidence type="ECO:0000256" key="3">
    <source>
        <dbReference type="ARBA" id="ARBA00022475"/>
    </source>
</evidence>
<dbReference type="PANTHER" id="PTHR30151">
    <property type="entry name" value="ALKANE SULFONATE ABC TRANSPORTER-RELATED, MEMBRANE SUBUNIT"/>
    <property type="match status" value="1"/>
</dbReference>
<feature type="transmembrane region" description="Helical" evidence="7">
    <location>
        <begin position="92"/>
        <end position="114"/>
    </location>
</feature>
<proteinExistence type="inferred from homology"/>
<evidence type="ECO:0000256" key="7">
    <source>
        <dbReference type="RuleBase" id="RU363032"/>
    </source>
</evidence>
<evidence type="ECO:0000313" key="10">
    <source>
        <dbReference type="Proteomes" id="UP000589036"/>
    </source>
</evidence>
<dbReference type="PANTHER" id="PTHR30151:SF20">
    <property type="entry name" value="ABC TRANSPORTER PERMEASE PROTEIN HI_0355-RELATED"/>
    <property type="match status" value="1"/>
</dbReference>
<keyword evidence="5 7" id="KW-1133">Transmembrane helix</keyword>
<comment type="subcellular location">
    <subcellularLocation>
        <location evidence="1 7">Cell membrane</location>
        <topology evidence="1 7">Multi-pass membrane protein</topology>
    </subcellularLocation>
</comment>
<evidence type="ECO:0000256" key="4">
    <source>
        <dbReference type="ARBA" id="ARBA00022692"/>
    </source>
</evidence>
<reference evidence="9 10" key="1">
    <citation type="submission" date="2020-07" db="EMBL/GenBank/DDBJ databases">
        <title>Sequencing the genomes of 1000 actinobacteria strains.</title>
        <authorList>
            <person name="Klenk H.-P."/>
        </authorList>
    </citation>
    <scope>NUCLEOTIDE SEQUENCE [LARGE SCALE GENOMIC DNA]</scope>
    <source>
        <strain evidence="9 10">CXB654</strain>
    </source>
</reference>
<evidence type="ECO:0000256" key="6">
    <source>
        <dbReference type="ARBA" id="ARBA00023136"/>
    </source>
</evidence>
<comment type="similarity">
    <text evidence="7">Belongs to the binding-protein-dependent transport system permease family.</text>
</comment>
<organism evidence="9 10">
    <name type="scientific">Spinactinospora alkalitolerans</name>
    <dbReference type="NCBI Taxonomy" id="687207"/>
    <lineage>
        <taxon>Bacteria</taxon>
        <taxon>Bacillati</taxon>
        <taxon>Actinomycetota</taxon>
        <taxon>Actinomycetes</taxon>
        <taxon>Streptosporangiales</taxon>
        <taxon>Nocardiopsidaceae</taxon>
        <taxon>Spinactinospora</taxon>
    </lineage>
</organism>
<evidence type="ECO:0000259" key="8">
    <source>
        <dbReference type="PROSITE" id="PS50928"/>
    </source>
</evidence>